<organism evidence="15">
    <name type="scientific">Triatoma infestans</name>
    <name type="common">Assassin bug</name>
    <dbReference type="NCBI Taxonomy" id="30076"/>
    <lineage>
        <taxon>Eukaryota</taxon>
        <taxon>Metazoa</taxon>
        <taxon>Ecdysozoa</taxon>
        <taxon>Arthropoda</taxon>
        <taxon>Hexapoda</taxon>
        <taxon>Insecta</taxon>
        <taxon>Pterygota</taxon>
        <taxon>Neoptera</taxon>
        <taxon>Paraneoptera</taxon>
        <taxon>Hemiptera</taxon>
        <taxon>Heteroptera</taxon>
        <taxon>Panheteroptera</taxon>
        <taxon>Cimicomorpha</taxon>
        <taxon>Reduviidae</taxon>
        <taxon>Triatominae</taxon>
        <taxon>Triatoma</taxon>
    </lineage>
</organism>
<dbReference type="PROSITE" id="PS50920">
    <property type="entry name" value="SOLCAR"/>
    <property type="match status" value="3"/>
</dbReference>
<keyword evidence="8 13" id="KW-0472">Membrane</keyword>
<protein>
    <recommendedName>
        <fullName evidence="10">Mitochondrial thiamine pyrophosphate carrier</fullName>
    </recommendedName>
    <alternativeName>
        <fullName evidence="11">Solute carrier family 25 member 19</fullName>
    </alternativeName>
</protein>
<evidence type="ECO:0000256" key="7">
    <source>
        <dbReference type="ARBA" id="ARBA00023128"/>
    </source>
</evidence>
<dbReference type="FunFam" id="1.50.40.10:FF:000011">
    <property type="entry name" value="Mitochondrial thiamine pyrophosphate carrier 1"/>
    <property type="match status" value="1"/>
</dbReference>
<evidence type="ECO:0000313" key="15">
    <source>
        <dbReference type="EMBL" id="JAC14887.1"/>
    </source>
</evidence>
<comment type="subcellular location">
    <subcellularLocation>
        <location evidence="1">Mitochondrion membrane</location>
        <topology evidence="1">Multi-pass membrane protein</topology>
    </subcellularLocation>
</comment>
<evidence type="ECO:0000256" key="10">
    <source>
        <dbReference type="ARBA" id="ARBA00040836"/>
    </source>
</evidence>
<keyword evidence="4 13" id="KW-0812">Transmembrane</keyword>
<feature type="repeat" description="Solcar" evidence="13">
    <location>
        <begin position="11"/>
        <end position="104"/>
    </location>
</feature>
<name>A0A023F057_TRIIF</name>
<proteinExistence type="evidence at transcript level"/>
<dbReference type="PANTHER" id="PTHR24089">
    <property type="entry name" value="SOLUTE CARRIER FAMILY 25"/>
    <property type="match status" value="1"/>
</dbReference>
<evidence type="ECO:0000256" key="3">
    <source>
        <dbReference type="ARBA" id="ARBA00022448"/>
    </source>
</evidence>
<keyword evidence="3 14" id="KW-0813">Transport</keyword>
<evidence type="ECO:0000256" key="5">
    <source>
        <dbReference type="ARBA" id="ARBA00022737"/>
    </source>
</evidence>
<dbReference type="PRINTS" id="PR00926">
    <property type="entry name" value="MITOCARRIER"/>
</dbReference>
<evidence type="ECO:0000256" key="9">
    <source>
        <dbReference type="ARBA" id="ARBA00037549"/>
    </source>
</evidence>
<dbReference type="GO" id="GO:0090422">
    <property type="term" value="F:thiamine pyrophosphate transmembrane transporter activity"/>
    <property type="evidence" value="ECO:0007669"/>
    <property type="project" value="UniProtKB-ARBA"/>
</dbReference>
<evidence type="ECO:0000256" key="4">
    <source>
        <dbReference type="ARBA" id="ARBA00022692"/>
    </source>
</evidence>
<sequence length="316" mass="35053">MVGYDEKKIELTAQEYAFAGAAAGIITRFLFQPLDVLKIRFQLQVEPLKRSSDISKYRTLLQASSTILKEEGIKGLWRGHNSGQLLSITYGVVQFSTFETLTEYSEKVFSSHRSLNSHFICGAVAGTLATIASFPFDVTRTRFVAQGNYQAYRKMWEGMVLIVTKEGPTALFKGLTPTLIQVAPQSGVTFLTHNVISRLIQNFSWVSKQSEGSELKVSGNLIAGSVSGLVAKVAVYPFDLAKKRLQLQGFQDARRGFGENFTCRGLINCLFRTMKNEGFTALFKGLVPSMIKASVTTGMYFTVYDETCKILATVKH</sequence>
<dbReference type="SUPFAM" id="SSF103506">
    <property type="entry name" value="Mitochondrial carrier"/>
    <property type="match status" value="1"/>
</dbReference>
<dbReference type="InterPro" id="IPR023395">
    <property type="entry name" value="MCP_dom_sf"/>
</dbReference>
<evidence type="ECO:0000256" key="2">
    <source>
        <dbReference type="ARBA" id="ARBA00006375"/>
    </source>
</evidence>
<evidence type="ECO:0000256" key="8">
    <source>
        <dbReference type="ARBA" id="ARBA00023136"/>
    </source>
</evidence>
<evidence type="ECO:0000256" key="13">
    <source>
        <dbReference type="PROSITE-ProRule" id="PRU00282"/>
    </source>
</evidence>
<comment type="similarity">
    <text evidence="2 14">Belongs to the mitochondrial carrier (TC 2.A.29) family.</text>
</comment>
<keyword evidence="6" id="KW-1133">Transmembrane helix</keyword>
<feature type="repeat" description="Solcar" evidence="13">
    <location>
        <begin position="113"/>
        <end position="199"/>
    </location>
</feature>
<accession>A0A023F057</accession>
<dbReference type="GO" id="GO:0031966">
    <property type="term" value="C:mitochondrial membrane"/>
    <property type="evidence" value="ECO:0007669"/>
    <property type="project" value="UniProtKB-SubCell"/>
</dbReference>
<dbReference type="InterPro" id="IPR002067">
    <property type="entry name" value="MCP"/>
</dbReference>
<comment type="function">
    <text evidence="9">Mitochondrial transporter mediating uptake of thiamine diphosphate into mitochondria. It is not clear if the antiporter activity is affected by the membrane potential or by the proton electrochemical gradient.</text>
</comment>
<keyword evidence="7" id="KW-0496">Mitochondrion</keyword>
<feature type="repeat" description="Solcar" evidence="13">
    <location>
        <begin position="215"/>
        <end position="310"/>
    </location>
</feature>
<evidence type="ECO:0000256" key="12">
    <source>
        <dbReference type="ARBA" id="ARBA00050799"/>
    </source>
</evidence>
<dbReference type="Pfam" id="PF00153">
    <property type="entry name" value="Mito_carr"/>
    <property type="match status" value="3"/>
</dbReference>
<evidence type="ECO:0000256" key="1">
    <source>
        <dbReference type="ARBA" id="ARBA00004225"/>
    </source>
</evidence>
<reference evidence="15" key="1">
    <citation type="journal article" date="2014" name="PLoS Negl. Trop. Dis.">
        <title>An updated insight into the Sialotranscriptome of Triatoma infestans: developmental stage and geographic variations.</title>
        <authorList>
            <person name="Schwarz A."/>
            <person name="Medrano-Mercado N."/>
            <person name="Schaub G.A."/>
            <person name="Struchiner C.J."/>
            <person name="Bargues M.D."/>
            <person name="Levy M.Z."/>
            <person name="Ribeiro J.M."/>
        </authorList>
    </citation>
    <scope>NUCLEOTIDE SEQUENCE</scope>
    <source>
        <strain evidence="15">Chile</strain>
        <tissue evidence="15">Salivary glands</tissue>
    </source>
</reference>
<comment type="catalytic activity">
    <reaction evidence="12">
        <text>thiamine phosphate(out) + thiamine diphosphate(in) = thiamine phosphate(in) + thiamine diphosphate(out)</text>
        <dbReference type="Rhea" id="RHEA:73383"/>
        <dbReference type="ChEBI" id="CHEBI:37575"/>
        <dbReference type="ChEBI" id="CHEBI:58937"/>
    </reaction>
</comment>
<evidence type="ECO:0000256" key="11">
    <source>
        <dbReference type="ARBA" id="ARBA00041879"/>
    </source>
</evidence>
<dbReference type="InterPro" id="IPR018108">
    <property type="entry name" value="MCP_transmembrane"/>
</dbReference>
<evidence type="ECO:0000256" key="6">
    <source>
        <dbReference type="ARBA" id="ARBA00022989"/>
    </source>
</evidence>
<dbReference type="Gene3D" id="1.50.40.10">
    <property type="entry name" value="Mitochondrial carrier domain"/>
    <property type="match status" value="1"/>
</dbReference>
<dbReference type="EMBL" id="GBBI01003825">
    <property type="protein sequence ID" value="JAC14887.1"/>
    <property type="molecule type" value="mRNA"/>
</dbReference>
<dbReference type="AlphaFoldDB" id="A0A023F057"/>
<keyword evidence="5" id="KW-0677">Repeat</keyword>
<evidence type="ECO:0000256" key="14">
    <source>
        <dbReference type="RuleBase" id="RU000488"/>
    </source>
</evidence>